<dbReference type="InterPro" id="IPR015797">
    <property type="entry name" value="NUDIX_hydrolase-like_dom_sf"/>
</dbReference>
<evidence type="ECO:0000256" key="1">
    <source>
        <dbReference type="ARBA" id="ARBA00022801"/>
    </source>
</evidence>
<dbReference type="GO" id="GO:0005829">
    <property type="term" value="C:cytosol"/>
    <property type="evidence" value="ECO:0007669"/>
    <property type="project" value="TreeGrafter"/>
</dbReference>
<dbReference type="InterPro" id="IPR020476">
    <property type="entry name" value="Nudix_hydrolase"/>
</dbReference>
<gene>
    <name evidence="4" type="ORF">COX94_00095</name>
</gene>
<comment type="similarity">
    <text evidence="2">Belongs to the Nudix hydrolase family.</text>
</comment>
<protein>
    <submittedName>
        <fullName evidence="4">ADP-ribose pyrophosphatase</fullName>
    </submittedName>
</protein>
<dbReference type="CDD" id="cd04678">
    <property type="entry name" value="NUDIX_MTH2_Nudt15"/>
    <property type="match status" value="1"/>
</dbReference>
<dbReference type="GO" id="GO:0006203">
    <property type="term" value="P:dGTP catabolic process"/>
    <property type="evidence" value="ECO:0007669"/>
    <property type="project" value="TreeGrafter"/>
</dbReference>
<dbReference type="SUPFAM" id="SSF55811">
    <property type="entry name" value="Nudix"/>
    <property type="match status" value="1"/>
</dbReference>
<dbReference type="PROSITE" id="PS00893">
    <property type="entry name" value="NUDIX_BOX"/>
    <property type="match status" value="1"/>
</dbReference>
<dbReference type="Gene3D" id="3.90.79.10">
    <property type="entry name" value="Nucleoside Triphosphate Pyrophosphohydrolase"/>
    <property type="match status" value="1"/>
</dbReference>
<dbReference type="Proteomes" id="UP000229132">
    <property type="component" value="Unassembled WGS sequence"/>
</dbReference>
<dbReference type="InterPro" id="IPR000086">
    <property type="entry name" value="NUDIX_hydrolase_dom"/>
</dbReference>
<accession>A0A2J0MER0</accession>
<feature type="domain" description="Nudix hydrolase" evidence="3">
    <location>
        <begin position="1"/>
        <end position="137"/>
    </location>
</feature>
<comment type="caution">
    <text evidence="4">The sequence shown here is derived from an EMBL/GenBank/DDBJ whole genome shotgun (WGS) entry which is preliminary data.</text>
</comment>
<dbReference type="PANTHER" id="PTHR16099">
    <property type="entry name" value="8-OXO-DGTP DIPHOSPHATES NUDT15"/>
    <property type="match status" value="1"/>
</dbReference>
<evidence type="ECO:0000259" key="3">
    <source>
        <dbReference type="PROSITE" id="PS51462"/>
    </source>
</evidence>
<dbReference type="PROSITE" id="PS51462">
    <property type="entry name" value="NUDIX"/>
    <property type="match status" value="1"/>
</dbReference>
<dbReference type="EMBL" id="PFOX01000002">
    <property type="protein sequence ID" value="PIZ86469.1"/>
    <property type="molecule type" value="Genomic_DNA"/>
</dbReference>
<dbReference type="PANTHER" id="PTHR16099:SF5">
    <property type="entry name" value="NUCLEOTIDE TRIPHOSPHATE DIPHOSPHATASE NUDT15"/>
    <property type="match status" value="1"/>
</dbReference>
<dbReference type="PRINTS" id="PR00502">
    <property type="entry name" value="NUDIXFAMILY"/>
</dbReference>
<organism evidence="4 5">
    <name type="scientific">Candidatus Nomurabacteria bacterium CG_4_10_14_0_2_um_filter_33_9</name>
    <dbReference type="NCBI Taxonomy" id="1974728"/>
    <lineage>
        <taxon>Bacteria</taxon>
        <taxon>Candidatus Nomuraibacteriota</taxon>
    </lineage>
</organism>
<dbReference type="InterPro" id="IPR020084">
    <property type="entry name" value="NUDIX_hydrolase_CS"/>
</dbReference>
<evidence type="ECO:0000313" key="4">
    <source>
        <dbReference type="EMBL" id="PIZ86469.1"/>
    </source>
</evidence>
<dbReference type="Pfam" id="PF00293">
    <property type="entry name" value="NUDIX"/>
    <property type="match status" value="1"/>
</dbReference>
<name>A0A2J0MER0_9BACT</name>
<dbReference type="AlphaFoldDB" id="A0A2J0MER0"/>
<keyword evidence="1 2" id="KW-0378">Hydrolase</keyword>
<proteinExistence type="inferred from homology"/>
<reference evidence="5" key="1">
    <citation type="submission" date="2017-09" db="EMBL/GenBank/DDBJ databases">
        <title>Depth-based differentiation of microbial function through sediment-hosted aquifers and enrichment of novel symbionts in the deep terrestrial subsurface.</title>
        <authorList>
            <person name="Probst A.J."/>
            <person name="Ladd B."/>
            <person name="Jarett J.K."/>
            <person name="Geller-Mcgrath D.E."/>
            <person name="Sieber C.M.K."/>
            <person name="Emerson J.B."/>
            <person name="Anantharaman K."/>
            <person name="Thomas B.C."/>
            <person name="Malmstrom R."/>
            <person name="Stieglmeier M."/>
            <person name="Klingl A."/>
            <person name="Woyke T."/>
            <person name="Ryan C.M."/>
            <person name="Banfield J.F."/>
        </authorList>
    </citation>
    <scope>NUCLEOTIDE SEQUENCE [LARGE SCALE GENOMIC DNA]</scope>
</reference>
<dbReference type="GO" id="GO:0035539">
    <property type="term" value="F:8-oxo-7,8-dihydrodeoxyguanosine triphosphate pyrophosphatase activity"/>
    <property type="evidence" value="ECO:0007669"/>
    <property type="project" value="TreeGrafter"/>
</dbReference>
<sequence length="142" mass="16432">MRVVGINIIRFRFCFSTYSYYITYRKGSHAQKYSIPGGHLDLGETFEEGAIREIKEETNLDIFEPKVIAISNNLETYKEEGKHHISVFLLITKYSGELKNMEPEKCEGWNWVNPKELPQPHFDASVLGVKCYLNGSFYEGIK</sequence>
<evidence type="ECO:0000256" key="2">
    <source>
        <dbReference type="RuleBase" id="RU003476"/>
    </source>
</evidence>
<evidence type="ECO:0000313" key="5">
    <source>
        <dbReference type="Proteomes" id="UP000229132"/>
    </source>
</evidence>